<reference evidence="2 3" key="1">
    <citation type="submission" date="2019-07" db="EMBL/GenBank/DDBJ databases">
        <title>Insights of Desulfuromonas acetexigens electromicrobiology.</title>
        <authorList>
            <person name="Katuri K."/>
            <person name="Sapireddy V."/>
            <person name="Shaw D.R."/>
            <person name="Saikaly P."/>
        </authorList>
    </citation>
    <scope>NUCLEOTIDE SEQUENCE [LARGE SCALE GENOMIC DNA]</scope>
    <source>
        <strain evidence="2 3">2873</strain>
    </source>
</reference>
<dbReference type="SUPFAM" id="SSF47413">
    <property type="entry name" value="lambda repressor-like DNA-binding domains"/>
    <property type="match status" value="1"/>
</dbReference>
<sequence length="180" mass="20081">MNDSLQVCPLCAEGHLHEQIGKNKVEYKGQTAELDLHYHLCNVCGGEQSDAAQLRANKRAMMAFRKRVDGLLSGAEVRALRERMGISQAEAAKLFGGGPVAFSKYESDDVAQSEAMDKLLRLAAELPETLAFLKHRAGMEDLRPPRWTSFPLPALQQKRHNYKVVSSSLPESERDWKKCG</sequence>
<dbReference type="RefSeq" id="WP_092056946.1">
    <property type="nucleotide sequence ID" value="NZ_FOJJ01000023.1"/>
</dbReference>
<dbReference type="PROSITE" id="PS50943">
    <property type="entry name" value="HTH_CROC1"/>
    <property type="match status" value="1"/>
</dbReference>
<evidence type="ECO:0000313" key="2">
    <source>
        <dbReference type="EMBL" id="TRO82707.1"/>
    </source>
</evidence>
<accession>A0A550JHL7</accession>
<gene>
    <name evidence="2" type="ORF">FL622_05865</name>
</gene>
<dbReference type="Gene3D" id="3.10.20.860">
    <property type="match status" value="1"/>
</dbReference>
<dbReference type="InterPro" id="IPR010982">
    <property type="entry name" value="Lambda_DNA-bd_dom_sf"/>
</dbReference>
<dbReference type="CDD" id="cd00093">
    <property type="entry name" value="HTH_XRE"/>
    <property type="match status" value="1"/>
</dbReference>
<evidence type="ECO:0000259" key="1">
    <source>
        <dbReference type="PROSITE" id="PS50943"/>
    </source>
</evidence>
<dbReference type="EMBL" id="VJVV01000003">
    <property type="protein sequence ID" value="TRO82707.1"/>
    <property type="molecule type" value="Genomic_DNA"/>
</dbReference>
<dbReference type="NCBIfam" id="TIGR03830">
    <property type="entry name" value="CxxCG_CxxCG_HTH"/>
    <property type="match status" value="1"/>
</dbReference>
<feature type="domain" description="HTH cro/C1-type" evidence="1">
    <location>
        <begin position="77"/>
        <end position="133"/>
    </location>
</feature>
<dbReference type="SMART" id="SM00530">
    <property type="entry name" value="HTH_XRE"/>
    <property type="match status" value="1"/>
</dbReference>
<dbReference type="InterPro" id="IPR022452">
    <property type="entry name" value="MqsA"/>
</dbReference>
<keyword evidence="3" id="KW-1185">Reference proteome</keyword>
<name>A0A550JHL7_9BACT</name>
<dbReference type="AlphaFoldDB" id="A0A550JHL7"/>
<dbReference type="Proteomes" id="UP000317155">
    <property type="component" value="Unassembled WGS sequence"/>
</dbReference>
<proteinExistence type="predicted"/>
<dbReference type="Gene3D" id="1.10.260.40">
    <property type="entry name" value="lambda repressor-like DNA-binding domains"/>
    <property type="match status" value="1"/>
</dbReference>
<evidence type="ECO:0000313" key="3">
    <source>
        <dbReference type="Proteomes" id="UP000317155"/>
    </source>
</evidence>
<dbReference type="InterPro" id="IPR001387">
    <property type="entry name" value="Cro/C1-type_HTH"/>
</dbReference>
<dbReference type="OrthoDB" id="7349669at2"/>
<comment type="caution">
    <text evidence="2">The sequence shown here is derived from an EMBL/GenBank/DDBJ whole genome shotgun (WGS) entry which is preliminary data.</text>
</comment>
<protein>
    <submittedName>
        <fullName evidence="2">Type II toxin-antitoxin system MqsA family antitoxin</fullName>
    </submittedName>
</protein>
<dbReference type="Pfam" id="PF15731">
    <property type="entry name" value="MqsA_antitoxin"/>
    <property type="match status" value="1"/>
</dbReference>
<dbReference type="GO" id="GO:0003677">
    <property type="term" value="F:DNA binding"/>
    <property type="evidence" value="ECO:0007669"/>
    <property type="project" value="InterPro"/>
</dbReference>
<dbReference type="InterPro" id="IPR032758">
    <property type="entry name" value="MqsA/HigA-2"/>
</dbReference>
<organism evidence="2 3">
    <name type="scientific">Trichloromonas acetexigens</name>
    <dbReference type="NCBI Taxonomy" id="38815"/>
    <lineage>
        <taxon>Bacteria</taxon>
        <taxon>Pseudomonadati</taxon>
        <taxon>Thermodesulfobacteriota</taxon>
        <taxon>Desulfuromonadia</taxon>
        <taxon>Desulfuromonadales</taxon>
        <taxon>Trichloromonadaceae</taxon>
        <taxon>Trichloromonas</taxon>
    </lineage>
</organism>